<evidence type="ECO:0000256" key="6">
    <source>
        <dbReference type="ARBA" id="ARBA00022630"/>
    </source>
</evidence>
<comment type="subcellular location">
    <subcellularLocation>
        <location evidence="2">Cell projection</location>
        <location evidence="2">Cilium</location>
    </subcellularLocation>
    <subcellularLocation>
        <location evidence="3">Cytoplasm</location>
    </subcellularLocation>
</comment>
<dbReference type="Gene3D" id="3.80.10.10">
    <property type="entry name" value="Ribonuclease Inhibitor"/>
    <property type="match status" value="1"/>
</dbReference>
<reference evidence="17" key="1">
    <citation type="submission" date="2020-05" db="EMBL/GenBank/DDBJ databases">
        <title>Phylogenomic resolution of chytrid fungi.</title>
        <authorList>
            <person name="Stajich J.E."/>
            <person name="Amses K."/>
            <person name="Simmons R."/>
            <person name="Seto K."/>
            <person name="Myers J."/>
            <person name="Bonds A."/>
            <person name="Quandt C.A."/>
            <person name="Barry K."/>
            <person name="Liu P."/>
            <person name="Grigoriev I."/>
            <person name="Longcore J.E."/>
            <person name="James T.Y."/>
        </authorList>
    </citation>
    <scope>NUCLEOTIDE SEQUENCE</scope>
    <source>
        <strain evidence="17">PLAUS21</strain>
    </source>
</reference>
<keyword evidence="18" id="KW-1185">Reference proteome</keyword>
<dbReference type="GO" id="GO:0005737">
    <property type="term" value="C:cytoplasm"/>
    <property type="evidence" value="ECO:0007669"/>
    <property type="project" value="UniProtKB-SubCell"/>
</dbReference>
<evidence type="ECO:0000313" key="18">
    <source>
        <dbReference type="Proteomes" id="UP001210925"/>
    </source>
</evidence>
<keyword evidence="8" id="KW-0677">Repeat</keyword>
<evidence type="ECO:0000256" key="9">
    <source>
        <dbReference type="ARBA" id="ARBA00023054"/>
    </source>
</evidence>
<keyword evidence="10" id="KW-0969">Cilium</keyword>
<evidence type="ECO:0000256" key="4">
    <source>
        <dbReference type="ARBA" id="ARBA00022490"/>
    </source>
</evidence>
<evidence type="ECO:0000256" key="10">
    <source>
        <dbReference type="ARBA" id="ARBA00023069"/>
    </source>
</evidence>
<keyword evidence="6" id="KW-0285">Flavoprotein</keyword>
<keyword evidence="4" id="KW-0963">Cytoplasm</keyword>
<dbReference type="InterPro" id="IPR032675">
    <property type="entry name" value="LRR_dom_sf"/>
</dbReference>
<evidence type="ECO:0000256" key="7">
    <source>
        <dbReference type="ARBA" id="ARBA00022643"/>
    </source>
</evidence>
<evidence type="ECO:0000256" key="5">
    <source>
        <dbReference type="ARBA" id="ARBA00022614"/>
    </source>
</evidence>
<evidence type="ECO:0000256" key="11">
    <source>
        <dbReference type="ARBA" id="ARBA00023273"/>
    </source>
</evidence>
<dbReference type="Proteomes" id="UP001210925">
    <property type="component" value="Unassembled WGS sequence"/>
</dbReference>
<dbReference type="InterPro" id="IPR003603">
    <property type="entry name" value="U2A'_phosphoprotein32A_C"/>
</dbReference>
<evidence type="ECO:0000256" key="8">
    <source>
        <dbReference type="ARBA" id="ARBA00022737"/>
    </source>
</evidence>
<keyword evidence="11" id="KW-0966">Cell projection</keyword>
<dbReference type="PANTHER" id="PTHR33798">
    <property type="entry name" value="FLAVOPROTEIN OXYGENASE"/>
    <property type="match status" value="1"/>
</dbReference>
<feature type="region of interest" description="Disordered" evidence="14">
    <location>
        <begin position="1"/>
        <end position="24"/>
    </location>
</feature>
<evidence type="ECO:0000256" key="1">
    <source>
        <dbReference type="ARBA" id="ARBA00001917"/>
    </source>
</evidence>
<dbReference type="InterPro" id="IPR056496">
    <property type="entry name" value="CS_DNAAF11_C"/>
</dbReference>
<evidence type="ECO:0000256" key="12">
    <source>
        <dbReference type="ARBA" id="ARBA00038054"/>
    </source>
</evidence>
<keyword evidence="5" id="KW-0433">Leucine-rich repeat</keyword>
<feature type="domain" description="Flavin reductase like" evidence="16">
    <location>
        <begin position="48"/>
        <end position="207"/>
    </location>
</feature>
<dbReference type="SUPFAM" id="SSF52058">
    <property type="entry name" value="L domain-like"/>
    <property type="match status" value="1"/>
</dbReference>
<dbReference type="GO" id="GO:0010181">
    <property type="term" value="F:FMN binding"/>
    <property type="evidence" value="ECO:0007669"/>
    <property type="project" value="InterPro"/>
</dbReference>
<keyword evidence="7" id="KW-0288">FMN</keyword>
<dbReference type="Gene3D" id="2.30.110.10">
    <property type="entry name" value="Electron Transport, Fmn-binding Protein, Chain A"/>
    <property type="match status" value="1"/>
</dbReference>
<sequence>MSKTIFTKTNSPNPGWQVGATQPSMPGSYKHLDPAAMEKPKIYKFLISAVVPRPIALVSTVNKETGTINVAPFSYFNVVCHDPPTLMVSINYQGGQPKDTLKNIMQNSEFVVNMMSECFVESANHASGNFPYEVSELDQSGLTILKSDKVVPPRIEQSAVSFECKVHTINYLKNTKGETTAGVVLGEIAMIHVKDSVLDEEGTVDIAKYNIVSRLGGVRYVDEALLRRRSEHNDGELTTLKEISLHQFDIEKIENLDKYCRNLEILYLQCNQIMKIENLNKLKSLKYLQLSLNNIRVVENLQGCESLEKLDLTVNFVEDLVCLENLKENDALRQLYLTGNPCTDIEGYRSFVIATLPQLQSLDGQEIKRSERIIANQQYKSIRDRLLKEKLEKGKITRDEIPEEEPLDADLEAKKEEFQNQLVGHSPEERLKAARELDKLRNKDKKHLEKKEPKKKILVGPDGRIYQKNEGKWTFNWQITDEWIKLTIDISKYLDTSLINVQVNPTFVCITIKEKILQLLFEHPVKPDSQYLERSKLTGQLAITVARQSFSGIVDLEKAGKEQLEIKPVKKELKPQKKRFEKLGVDYKNIVKEPKKIFEKPKFKPQDTDFVDDPDVPPLC</sequence>
<dbReference type="InterPro" id="IPR012349">
    <property type="entry name" value="Split_barrel_FMN-bd"/>
</dbReference>
<dbReference type="AlphaFoldDB" id="A0AAD5Y7A0"/>
<dbReference type="GO" id="GO:0005929">
    <property type="term" value="C:cilium"/>
    <property type="evidence" value="ECO:0007669"/>
    <property type="project" value="UniProtKB-SubCell"/>
</dbReference>
<organism evidence="17 18">
    <name type="scientific">Boothiomyces macroporosus</name>
    <dbReference type="NCBI Taxonomy" id="261099"/>
    <lineage>
        <taxon>Eukaryota</taxon>
        <taxon>Fungi</taxon>
        <taxon>Fungi incertae sedis</taxon>
        <taxon>Chytridiomycota</taxon>
        <taxon>Chytridiomycota incertae sedis</taxon>
        <taxon>Chytridiomycetes</taxon>
        <taxon>Rhizophydiales</taxon>
        <taxon>Terramycetaceae</taxon>
        <taxon>Boothiomyces</taxon>
    </lineage>
</organism>
<comment type="similarity">
    <text evidence="13">Belongs to the tilB family.</text>
</comment>
<keyword evidence="9" id="KW-0175">Coiled coil</keyword>
<dbReference type="SMART" id="SM00446">
    <property type="entry name" value="LRRcap"/>
    <property type="match status" value="1"/>
</dbReference>
<evidence type="ECO:0000259" key="16">
    <source>
        <dbReference type="SMART" id="SM00903"/>
    </source>
</evidence>
<comment type="similarity">
    <text evidence="12">Belongs to the flavoredoxin family.</text>
</comment>
<evidence type="ECO:0000259" key="15">
    <source>
        <dbReference type="SMART" id="SM00446"/>
    </source>
</evidence>
<dbReference type="PANTHER" id="PTHR33798:SF5">
    <property type="entry name" value="FLAVIN REDUCTASE LIKE DOMAIN-CONTAINING PROTEIN"/>
    <property type="match status" value="1"/>
</dbReference>
<name>A0AAD5Y7A0_9FUNG</name>
<feature type="domain" description="U2A'/phosphoprotein 32 family A C-terminal" evidence="15">
    <location>
        <begin position="345"/>
        <end position="363"/>
    </location>
</feature>
<dbReference type="PROSITE" id="PS51450">
    <property type="entry name" value="LRR"/>
    <property type="match status" value="3"/>
</dbReference>
<dbReference type="Pfam" id="PF14580">
    <property type="entry name" value="LRR_9"/>
    <property type="match status" value="1"/>
</dbReference>
<evidence type="ECO:0000313" key="17">
    <source>
        <dbReference type="EMBL" id="KAJ3260245.1"/>
    </source>
</evidence>
<gene>
    <name evidence="17" type="primary">LRRC6</name>
    <name evidence="17" type="ORF">HK103_000880</name>
</gene>
<protein>
    <submittedName>
        <fullName evidence="17">Protein tilB</fullName>
    </submittedName>
</protein>
<dbReference type="InterPro" id="IPR002563">
    <property type="entry name" value="Flavin_Rdtase-like_dom"/>
</dbReference>
<evidence type="ECO:0000256" key="14">
    <source>
        <dbReference type="SAM" id="MobiDB-lite"/>
    </source>
</evidence>
<comment type="caution">
    <text evidence="17">The sequence shown here is derived from an EMBL/GenBank/DDBJ whole genome shotgun (WGS) entry which is preliminary data.</text>
</comment>
<dbReference type="SMART" id="SM00903">
    <property type="entry name" value="Flavin_Reduct"/>
    <property type="match status" value="1"/>
</dbReference>
<dbReference type="Pfam" id="PF23602">
    <property type="entry name" value="CS_DNAAF11_C"/>
    <property type="match status" value="1"/>
</dbReference>
<proteinExistence type="inferred from homology"/>
<comment type="cofactor">
    <cofactor evidence="1">
        <name>FMN</name>
        <dbReference type="ChEBI" id="CHEBI:58210"/>
    </cofactor>
</comment>
<dbReference type="Pfam" id="PF01613">
    <property type="entry name" value="Flavin_Reduct"/>
    <property type="match status" value="1"/>
</dbReference>
<dbReference type="SMART" id="SM00365">
    <property type="entry name" value="LRR_SD22"/>
    <property type="match status" value="3"/>
</dbReference>
<dbReference type="EMBL" id="JADGKB010000012">
    <property type="protein sequence ID" value="KAJ3260245.1"/>
    <property type="molecule type" value="Genomic_DNA"/>
</dbReference>
<dbReference type="InterPro" id="IPR001611">
    <property type="entry name" value="Leu-rich_rpt"/>
</dbReference>
<evidence type="ECO:0000256" key="13">
    <source>
        <dbReference type="ARBA" id="ARBA00049982"/>
    </source>
</evidence>
<dbReference type="FunFam" id="3.80.10.10:FF:000052">
    <property type="entry name" value="Leucine rich repeat containing 6"/>
    <property type="match status" value="1"/>
</dbReference>
<dbReference type="SUPFAM" id="SSF50475">
    <property type="entry name" value="FMN-binding split barrel"/>
    <property type="match status" value="1"/>
</dbReference>
<evidence type="ECO:0000256" key="2">
    <source>
        <dbReference type="ARBA" id="ARBA00004138"/>
    </source>
</evidence>
<evidence type="ECO:0000256" key="3">
    <source>
        <dbReference type="ARBA" id="ARBA00004496"/>
    </source>
</evidence>
<accession>A0AAD5Y7A0</accession>